<evidence type="ECO:0000313" key="2">
    <source>
        <dbReference type="Proteomes" id="UP000184518"/>
    </source>
</evidence>
<sequence>MKWKKLDREWVMKPKILDTNSFRILLELTIYKKIKYVFSPTSIRVIFETKWKKLYREWIMKQKILDTNSFRILLELTIYKKVTVFNTNLLSQSEILSTKEAIFNLF</sequence>
<dbReference type="Proteomes" id="UP000184518">
    <property type="component" value="Unassembled WGS sequence"/>
</dbReference>
<reference evidence="2" key="1">
    <citation type="submission" date="2016-11" db="EMBL/GenBank/DDBJ databases">
        <authorList>
            <person name="Varghese N."/>
            <person name="Submissions S."/>
        </authorList>
    </citation>
    <scope>NUCLEOTIDE SEQUENCE [LARGE SCALE GENOMIC DNA]</scope>
    <source>
        <strain evidence="2">DSM 27619</strain>
    </source>
</reference>
<accession>A0A1M5L546</accession>
<dbReference type="STRING" id="1416778.SAMN05443633_11854"/>
<evidence type="ECO:0000313" key="1">
    <source>
        <dbReference type="EMBL" id="SHG59899.1"/>
    </source>
</evidence>
<dbReference type="EMBL" id="FQUT01000018">
    <property type="protein sequence ID" value="SHG59899.1"/>
    <property type="molecule type" value="Genomic_DNA"/>
</dbReference>
<keyword evidence="2" id="KW-1185">Reference proteome</keyword>
<organism evidence="1 2">
    <name type="scientific">Chryseobacterium arachidis</name>
    <dbReference type="NCBI Taxonomy" id="1416778"/>
    <lineage>
        <taxon>Bacteria</taxon>
        <taxon>Pseudomonadati</taxon>
        <taxon>Bacteroidota</taxon>
        <taxon>Flavobacteriia</taxon>
        <taxon>Flavobacteriales</taxon>
        <taxon>Weeksellaceae</taxon>
        <taxon>Chryseobacterium group</taxon>
        <taxon>Chryseobacterium</taxon>
    </lineage>
</organism>
<gene>
    <name evidence="1" type="ORF">SAMN05443633_11854</name>
</gene>
<dbReference type="AlphaFoldDB" id="A0A1M5L546"/>
<name>A0A1M5L546_9FLAO</name>
<proteinExistence type="predicted"/>
<protein>
    <submittedName>
        <fullName evidence="1">Uncharacterized protein</fullName>
    </submittedName>
</protein>